<dbReference type="PANTHER" id="PTHR46148">
    <property type="entry name" value="CHROMO DOMAIN-CONTAINING PROTEIN"/>
    <property type="match status" value="1"/>
</dbReference>
<dbReference type="KEGG" id="aprc:113874254"/>
<dbReference type="OrthoDB" id="1939135at2759"/>
<dbReference type="Pfam" id="PF24626">
    <property type="entry name" value="SH3_Tf2-1"/>
    <property type="match status" value="1"/>
</dbReference>
<evidence type="ECO:0000313" key="3">
    <source>
        <dbReference type="RefSeq" id="XP_027368286.1"/>
    </source>
</evidence>
<proteinExistence type="predicted"/>
<name>A0A8B8MHT9_ABRPR</name>
<dbReference type="RefSeq" id="XP_027368286.1">
    <property type="nucleotide sequence ID" value="XM_027512485.1"/>
</dbReference>
<protein>
    <submittedName>
        <fullName evidence="3">Uncharacterized protein LOC113874254</fullName>
    </submittedName>
</protein>
<gene>
    <name evidence="3" type="primary">LOC113874254</name>
</gene>
<reference evidence="3" key="2">
    <citation type="submission" date="2025-08" db="UniProtKB">
        <authorList>
            <consortium name="RefSeq"/>
        </authorList>
    </citation>
    <scope>IDENTIFICATION</scope>
    <source>
        <tissue evidence="3">Young leaves</tissue>
    </source>
</reference>
<dbReference type="InterPro" id="IPR056924">
    <property type="entry name" value="SH3_Tf2-1"/>
</dbReference>
<dbReference type="GeneID" id="113874254"/>
<sequence>MKYKLERLADLYVREIIRLHKVLTSVVSDRYLRRALKSWKLSSKFIRPFKVLSRIGPATYRIALPSNLSNLHMVFHVSQLRQYVLDPSHVIDLNPVQVRENLSYDVYIVRIVNHRVKKLRGKEISLVKVIWSSSDEGDATWETKSRMREMYL</sequence>
<reference evidence="2" key="1">
    <citation type="journal article" date="2019" name="Toxins">
        <title>Detection of Abrin-Like and Prepropulchellin-Like Toxin Genes and Transcripts Using Whole Genome Sequencing and Full-Length Transcript Sequencing of Abrus precatorius.</title>
        <authorList>
            <person name="Hovde B.T."/>
            <person name="Daligault H.E."/>
            <person name="Hanschen E.R."/>
            <person name="Kunde Y.A."/>
            <person name="Johnson M.B."/>
            <person name="Starkenburg S.R."/>
            <person name="Johnson S.L."/>
        </authorList>
    </citation>
    <scope>NUCLEOTIDE SEQUENCE [LARGE SCALE GENOMIC DNA]</scope>
</reference>
<evidence type="ECO:0000259" key="1">
    <source>
        <dbReference type="Pfam" id="PF24626"/>
    </source>
</evidence>
<dbReference type="AlphaFoldDB" id="A0A8B8MHT9"/>
<dbReference type="Proteomes" id="UP000694853">
    <property type="component" value="Unplaced"/>
</dbReference>
<accession>A0A8B8MHT9</accession>
<evidence type="ECO:0000313" key="2">
    <source>
        <dbReference type="Proteomes" id="UP000694853"/>
    </source>
</evidence>
<feature type="domain" description="Tf2-1-like SH3-like" evidence="1">
    <location>
        <begin position="32"/>
        <end position="84"/>
    </location>
</feature>
<dbReference type="PANTHER" id="PTHR46148:SF60">
    <property type="entry name" value="CHROMO DOMAIN-CONTAINING PROTEIN"/>
    <property type="match status" value="1"/>
</dbReference>
<organism evidence="2 3">
    <name type="scientific">Abrus precatorius</name>
    <name type="common">Indian licorice</name>
    <name type="synonym">Glycine abrus</name>
    <dbReference type="NCBI Taxonomy" id="3816"/>
    <lineage>
        <taxon>Eukaryota</taxon>
        <taxon>Viridiplantae</taxon>
        <taxon>Streptophyta</taxon>
        <taxon>Embryophyta</taxon>
        <taxon>Tracheophyta</taxon>
        <taxon>Spermatophyta</taxon>
        <taxon>Magnoliopsida</taxon>
        <taxon>eudicotyledons</taxon>
        <taxon>Gunneridae</taxon>
        <taxon>Pentapetalae</taxon>
        <taxon>rosids</taxon>
        <taxon>fabids</taxon>
        <taxon>Fabales</taxon>
        <taxon>Fabaceae</taxon>
        <taxon>Papilionoideae</taxon>
        <taxon>50 kb inversion clade</taxon>
        <taxon>NPAAA clade</taxon>
        <taxon>indigoferoid/millettioid clade</taxon>
        <taxon>Abreae</taxon>
        <taxon>Abrus</taxon>
    </lineage>
</organism>
<keyword evidence="2" id="KW-1185">Reference proteome</keyword>